<feature type="compositionally biased region" description="Basic and acidic residues" evidence="2">
    <location>
        <begin position="934"/>
        <end position="946"/>
    </location>
</feature>
<feature type="compositionally biased region" description="Low complexity" evidence="2">
    <location>
        <begin position="786"/>
        <end position="808"/>
    </location>
</feature>
<feature type="domain" description="CAP-Gly" evidence="3">
    <location>
        <begin position="2308"/>
        <end position="2350"/>
    </location>
</feature>
<feature type="region of interest" description="Disordered" evidence="2">
    <location>
        <begin position="281"/>
        <end position="331"/>
    </location>
</feature>
<dbReference type="STRING" id="1676925.ENSPKIP00000013779"/>
<feature type="region of interest" description="Disordered" evidence="2">
    <location>
        <begin position="432"/>
        <end position="601"/>
    </location>
</feature>
<dbReference type="PROSITE" id="PS50245">
    <property type="entry name" value="CAP_GLY_2"/>
    <property type="match status" value="1"/>
</dbReference>
<reference evidence="4" key="2">
    <citation type="submission" date="2025-09" db="UniProtKB">
        <authorList>
            <consortium name="Ensembl"/>
        </authorList>
    </citation>
    <scope>IDENTIFICATION</scope>
</reference>
<feature type="region of interest" description="Disordered" evidence="2">
    <location>
        <begin position="158"/>
        <end position="196"/>
    </location>
</feature>
<feature type="compositionally biased region" description="Low complexity" evidence="2">
    <location>
        <begin position="1623"/>
        <end position="1635"/>
    </location>
</feature>
<feature type="compositionally biased region" description="Low complexity" evidence="2">
    <location>
        <begin position="447"/>
        <end position="468"/>
    </location>
</feature>
<feature type="region of interest" description="Disordered" evidence="2">
    <location>
        <begin position="40"/>
        <end position="62"/>
    </location>
</feature>
<feature type="compositionally biased region" description="Polar residues" evidence="2">
    <location>
        <begin position="1267"/>
        <end position="1278"/>
    </location>
</feature>
<feature type="region of interest" description="Disordered" evidence="2">
    <location>
        <begin position="837"/>
        <end position="860"/>
    </location>
</feature>
<feature type="compositionally biased region" description="Basic and acidic residues" evidence="2">
    <location>
        <begin position="2381"/>
        <end position="2395"/>
    </location>
</feature>
<feature type="region of interest" description="Disordered" evidence="2">
    <location>
        <begin position="2043"/>
        <end position="2179"/>
    </location>
</feature>
<dbReference type="GeneTree" id="ENSGT00940000155130"/>
<feature type="coiled-coil region" evidence="1">
    <location>
        <begin position="1505"/>
        <end position="1579"/>
    </location>
</feature>
<keyword evidence="5" id="KW-1185">Reference proteome</keyword>
<feature type="compositionally biased region" description="Basic and acidic residues" evidence="2">
    <location>
        <begin position="1792"/>
        <end position="1804"/>
    </location>
</feature>
<evidence type="ECO:0000256" key="2">
    <source>
        <dbReference type="SAM" id="MobiDB-lite"/>
    </source>
</evidence>
<feature type="compositionally biased region" description="Low complexity" evidence="2">
    <location>
        <begin position="2049"/>
        <end position="2059"/>
    </location>
</feature>
<feature type="compositionally biased region" description="Polar residues" evidence="2">
    <location>
        <begin position="2396"/>
        <end position="2419"/>
    </location>
</feature>
<feature type="compositionally biased region" description="Basic and acidic residues" evidence="2">
    <location>
        <begin position="1298"/>
        <end position="1314"/>
    </location>
</feature>
<feature type="region of interest" description="Disordered" evidence="2">
    <location>
        <begin position="1267"/>
        <end position="1394"/>
    </location>
</feature>
<sequence>MLRCFISVITQLALDILCKSYNLCFLLCSLADGRMADPALSKPGAHSRRSPEKSSRSPLRATTLDSNVRRPNCVEFREPLASYREPTPPLLTPSQLEAQTLLSELPYLCSHDAQLSRLVYLRDTRDEQTRHSESILSSALDSTVVRYLNDRSALDALRQPRWEGSPEAPQSSSPGSASRRLEGLRRRQPDDKLEKLKERIRRQREHLEEAVAVEARMGHLERPLLVANGLESTLAVPTAKVRKVAAAPPAPVYKGFNPSEMRIRTPDGKVWQEGELRKATGEIHRELPLQPSESREIKPKPTVTEKDRPSSKPVRKTHKADSNPAASVINTASWREGQKLVKMILGPAPRVPRQCEPETTNFGESRVGPPPRAKSDPRPESNRRQRASSTEQNQGRPKADLEERAQRAAAGDVLPAEIRGLLDDLQLEAMEQVPATASTRGAKARARSAPGAPGRRARSNSPARAEAAAPKRRHYDAEVVRRYIARQQEERRKRQQEEKRVAREEAECRNRRLHELYQRQRGGTSRAPEAPVHRRLRETYTELLREQAGPESSGSQPKPPYQPSGESDKENKRLDRPQSASSSSDLSLSEPPAPPLSREDLGVGVAWMQQDGMRATLKGGGSLPPPTEPTGHLLSQLLGLEAGMSGQKRHNQHPTLIDGLTQSKQSRIEALKATAASLSTRIETEARKLALAGAAYGSGKDADVGPPGQTGERWAKPVSPPVRDGGEPPLGAGLDVPDGALPGVGNLHDFMNVGEKVGESSRPLAGTHWQVPGPGQPASPRASSDGSISEGPLLSEGSLSEGHGSEGSPRAASHLAFQDFCAAEVDAMETLGHLRRETQKQHSCRSLNMGKESRGPWEELARGSPHSVINIFTKQLWGHSKAFEEKVERTSSPSLPTASAGYEDDFVSGPCSGGSSRSGKRANSGLSSISGIHSPHDEPLSRRSPFDIRTPGSQSHRSLGSTPLSSPCSAASVHKRESALERTLVEKQRQSSDLSENQSQGSSRGSPGRGSAPGVGHSVDSDGTLCSFSGLSPLSSASDSTGAPRSPAPSSSTSPQKTTPDAIASAHIDCRKASSPQPSAAGWPSAPSPHSGRSTRPGVGGSVEPGVTATSPSEPQYPPAALQQRMSAELNYLEAMEESVGQLAAAERLRAVGLAQQEGVSLAHILKTQQQRHEHELLRLKLKAEQEELESRRQLEETRQRAARAHTELQEDMARSQQVSLEGLQDSARRMMGQQADAARHTAEAARHIREMTELARSQIAQALNVPSTPSASLPGQQREQRQQHPAASRSLPPRPASDSRRRESSPERRRMEDAALSLNSPLESLASGTPGLSRGSSTQVSPSLSSCDKLAIVNPVREEKNSSSVEEEVHTAADDSLCSNSAPSLLDEKADNTSVATEYSLKFEESMTEDDIEERSFRSLLPSESHRRVTMEQKRGFHEESEEEANREKSSELDTSKDGVKPFSSGQNSFSRFTMDMVRQYMTEEEVRAQHQSSLLRLREKALKDKTRAELAWLEHQKRRLRDKGEDDMMPPLRKRQRGLLLKLQQEQAEIKRLQEANRAARRERQLLLKQQEEIERMRHSTMRLRERLKSAGEANEDATVSETADETAVPNLSVTDLDTRSPSPVSVSGSETSSIMQKLKKMRCHMDEKHCSPVHYFFSVFTAHHWASLSVCFPNLHPKFQQFIYSQLVRFLTKREQQLMRRRRHAEELLQWKQRLDVEEAEVRSMEQRALAAWGGERPHRVGPGGAPASSCDGRTPKGQDGDQSPAETVSSQPTEPSVPEELGSPAGHPDSELSSPHKDLSQEETSIYSEDFDSESKLSPPSKTGTSRHTENGSRGKSHNHSGSWTDRPAPSESRSAQQSEPTSDQSDIESRVRALKEELRKRKSIVYQLKKEQKKRHKERLKAQEASLLKQLECYNDFIQKTKADLSKDLEATPTAKPQIKAPTSATEKPRIKPPHMQRPETRKNWNIVKESEKEKKDDFTQSDHNKFTPIPKGSSLDEGPPALTPTPVLGSPEHHDSLKDHVSSELLSTSVQAARLLPADSGEESVVSVVSSQRSEVEEELEQLNSDESAGRSFHSLKLDQEISPTDQQQDSLKEDHSVKCSEHEKGLHISEEMKGRETLEDEHLMSNSWKPNRSAAEEPKDQQLPEKETSNKEDLYTPHHLSPVEEDLSTTAEVCVDSYHDDFESSVESAPQEGYMGSADPEKYLYSKSPTFSSEEEISEELLAKLTSASETFHSEKLLGLQAQVEDSKEIVPEVKDGTRSPDLFPPSSPPPSETVDTMLDFNIGDRVLVSNVQPGTLRFKGPTSFAKGFWAGVELDKSEGSNNGTYDGVVYFECEEGHGIFAPPDKVSLLSEKFEVYVDITEDEDSSFDDQFDDESKKKHTEAEDLSKLRTSQVTRQSRGSSESGNGASPDSSEALVECLKKQDVYDKDPILQSDKFELSDFKLNTNKKINGTQHLTPNGTSRNIILELEDATTGDFDLLITEVGKQEIEKASTPLLDLLTKEKETLEAQQNEKFDAEKRFDKQNFSSLTDKLLSNFVSDAIRQFQKIRNDKNEKILAANQSKGNDEGRCDLKELSLNHVTTCIAQLENLPSFIEDGQEELSSPELCFRPESPVLGISGKEELAKRLAVLELNREILDDFGEEQDWFDEDFGLSSRKEQQKRQRQEPAPPGLEGTEQAKVPAKSEPPQQAKLQEEPAMVVSHSAPEVEQLVSAATQVIWSSCDLGCGLQSLVGIAPPHAPEDFLGCSNQEQDMVHLSKRSYRQTVFDLTWEIIQEIFSENIDVHPPQWAKPRRLNSLYFRRVKCPADMAEVQAFVTAEVLKLLGLMKDQNQKTDWQKMLKFGRKKRDRVDHILVISYCFEINAYRPLQTMSWLYLQFLMSKTCKEYIFLSRTICSKVPNLCYFQVQELHEEESLWVNYDKDELFVKMQLADGIFDTLLKDTVDIFIQIQEKQAKTSLS</sequence>
<dbReference type="InterPro" id="IPR028750">
    <property type="entry name" value="CEP350/CC187"/>
</dbReference>
<feature type="region of interest" description="Disordered" evidence="2">
    <location>
        <begin position="1591"/>
        <end position="1635"/>
    </location>
</feature>
<dbReference type="GO" id="GO:0034453">
    <property type="term" value="P:microtubule anchoring"/>
    <property type="evidence" value="ECO:0007669"/>
    <property type="project" value="InterPro"/>
</dbReference>
<feature type="region of interest" description="Disordered" evidence="2">
    <location>
        <begin position="697"/>
        <end position="733"/>
    </location>
</feature>
<feature type="compositionally biased region" description="Polar residues" evidence="2">
    <location>
        <begin position="1856"/>
        <end position="1869"/>
    </location>
</feature>
<dbReference type="Proteomes" id="UP000261540">
    <property type="component" value="Unplaced"/>
</dbReference>
<feature type="region of interest" description="Disordered" evidence="2">
    <location>
        <begin position="348"/>
        <end position="417"/>
    </location>
</feature>
<feature type="coiled-coil region" evidence="1">
    <location>
        <begin position="1170"/>
        <end position="1215"/>
    </location>
</feature>
<feature type="region of interest" description="Disordered" evidence="2">
    <location>
        <begin position="2661"/>
        <end position="2704"/>
    </location>
</feature>
<proteinExistence type="predicted"/>
<feature type="coiled-coil region" evidence="1">
    <location>
        <begin position="1704"/>
        <end position="1731"/>
    </location>
</feature>
<name>A0A3B3R6G0_9TELE</name>
<feature type="compositionally biased region" description="Low complexity" evidence="2">
    <location>
        <begin position="1073"/>
        <end position="1091"/>
    </location>
</feature>
<feature type="compositionally biased region" description="Basic and acidic residues" evidence="2">
    <location>
        <begin position="397"/>
        <end position="406"/>
    </location>
</feature>
<dbReference type="InterPro" id="IPR000938">
    <property type="entry name" value="CAP-Gly_domain"/>
</dbReference>
<organism evidence="4 5">
    <name type="scientific">Paramormyrops kingsleyae</name>
    <dbReference type="NCBI Taxonomy" id="1676925"/>
    <lineage>
        <taxon>Eukaryota</taxon>
        <taxon>Metazoa</taxon>
        <taxon>Chordata</taxon>
        <taxon>Craniata</taxon>
        <taxon>Vertebrata</taxon>
        <taxon>Euteleostomi</taxon>
        <taxon>Actinopterygii</taxon>
        <taxon>Neopterygii</taxon>
        <taxon>Teleostei</taxon>
        <taxon>Osteoglossocephala</taxon>
        <taxon>Osteoglossomorpha</taxon>
        <taxon>Osteoglossiformes</taxon>
        <taxon>Mormyridae</taxon>
        <taxon>Paramormyrops</taxon>
    </lineage>
</organism>
<feature type="compositionally biased region" description="Basic and acidic residues" evidence="2">
    <location>
        <begin position="1872"/>
        <end position="1884"/>
    </location>
</feature>
<dbReference type="Pfam" id="PF01302">
    <property type="entry name" value="CAP_GLY"/>
    <property type="match status" value="1"/>
</dbReference>
<evidence type="ECO:0000256" key="1">
    <source>
        <dbReference type="SAM" id="Coils"/>
    </source>
</evidence>
<feature type="region of interest" description="Disordered" evidence="2">
    <location>
        <begin position="888"/>
        <end position="1121"/>
    </location>
</feature>
<feature type="compositionally biased region" description="Basic and acidic residues" evidence="2">
    <location>
        <begin position="373"/>
        <end position="383"/>
    </location>
</feature>
<dbReference type="SMART" id="SM01052">
    <property type="entry name" value="CAP_GLY"/>
    <property type="match status" value="1"/>
</dbReference>
<accession>A0A3B3R6G0</accession>
<evidence type="ECO:0000313" key="4">
    <source>
        <dbReference type="Ensembl" id="ENSPKIP00000013779.1"/>
    </source>
</evidence>
<protein>
    <submittedName>
        <fullName evidence="4">Centrosomal protein 350</fullName>
    </submittedName>
</protein>
<feature type="compositionally biased region" description="Basic and acidic residues" evidence="2">
    <location>
        <begin position="179"/>
        <end position="196"/>
    </location>
</feature>
<feature type="compositionally biased region" description="Basic and acidic residues" evidence="2">
    <location>
        <begin position="566"/>
        <end position="576"/>
    </location>
</feature>
<dbReference type="PANTHER" id="PTHR13958:SF3">
    <property type="entry name" value="CAP-GLY DOMAIN-CONTAINING PROTEIN-RELATED"/>
    <property type="match status" value="1"/>
</dbReference>
<dbReference type="GO" id="GO:0008017">
    <property type="term" value="F:microtubule binding"/>
    <property type="evidence" value="ECO:0007669"/>
    <property type="project" value="InterPro"/>
</dbReference>
<reference evidence="4" key="1">
    <citation type="submission" date="2025-08" db="UniProtKB">
        <authorList>
            <consortium name="Ensembl"/>
        </authorList>
    </citation>
    <scope>IDENTIFICATION</scope>
</reference>
<dbReference type="InterPro" id="IPR036859">
    <property type="entry name" value="CAP-Gly_dom_sf"/>
</dbReference>
<feature type="compositionally biased region" description="Basic and acidic residues" evidence="2">
    <location>
        <begin position="1425"/>
        <end position="1461"/>
    </location>
</feature>
<feature type="compositionally biased region" description="Low complexity" evidence="2">
    <location>
        <begin position="1025"/>
        <end position="1060"/>
    </location>
</feature>
<feature type="compositionally biased region" description="Basic and acidic residues" evidence="2">
    <location>
        <begin position="1962"/>
        <end position="1991"/>
    </location>
</feature>
<feature type="compositionally biased region" description="Basic and acidic residues" evidence="2">
    <location>
        <begin position="974"/>
        <end position="990"/>
    </location>
</feature>
<feature type="region of interest" description="Disordered" evidence="2">
    <location>
        <begin position="1406"/>
        <end position="1469"/>
    </location>
</feature>
<feature type="compositionally biased region" description="Basic and acidic residues" evidence="2">
    <location>
        <begin position="475"/>
        <end position="518"/>
    </location>
</feature>
<feature type="compositionally biased region" description="Low complexity" evidence="2">
    <location>
        <begin position="908"/>
        <end position="925"/>
    </location>
</feature>
<dbReference type="PANTHER" id="PTHR13958">
    <property type="entry name" value="CENTROSOME-ASSOCIATED PROTEIN 350"/>
    <property type="match status" value="1"/>
</dbReference>
<feature type="compositionally biased region" description="Basic and acidic residues" evidence="2">
    <location>
        <begin position="2097"/>
        <end position="2130"/>
    </location>
</feature>
<feature type="compositionally biased region" description="Polar residues" evidence="2">
    <location>
        <begin position="1820"/>
        <end position="1830"/>
    </location>
</feature>
<feature type="compositionally biased region" description="Polar residues" evidence="2">
    <location>
        <begin position="951"/>
        <end position="969"/>
    </location>
</feature>
<feature type="compositionally biased region" description="Basic and acidic residues" evidence="2">
    <location>
        <begin position="1357"/>
        <end position="1374"/>
    </location>
</feature>
<feature type="region of interest" description="Disordered" evidence="2">
    <location>
        <begin position="758"/>
        <end position="811"/>
    </location>
</feature>
<feature type="compositionally biased region" description="Basic and acidic residues" evidence="2">
    <location>
        <begin position="2141"/>
        <end position="2163"/>
    </location>
</feature>
<dbReference type="Gene3D" id="2.30.30.190">
    <property type="entry name" value="CAP Gly-rich-like domain"/>
    <property type="match status" value="1"/>
</dbReference>
<dbReference type="GO" id="GO:0005813">
    <property type="term" value="C:centrosome"/>
    <property type="evidence" value="ECO:0007669"/>
    <property type="project" value="InterPro"/>
</dbReference>
<feature type="compositionally biased region" description="Basic and acidic residues" evidence="2">
    <location>
        <begin position="851"/>
        <end position="860"/>
    </location>
</feature>
<feature type="region of interest" description="Disordered" evidence="2">
    <location>
        <begin position="1931"/>
        <end position="2022"/>
    </location>
</feature>
<keyword evidence="1" id="KW-0175">Coiled coil</keyword>
<feature type="compositionally biased region" description="Polar residues" evidence="2">
    <location>
        <begin position="1335"/>
        <end position="1347"/>
    </location>
</feature>
<evidence type="ECO:0000259" key="3">
    <source>
        <dbReference type="PROSITE" id="PS50245"/>
    </source>
</evidence>
<feature type="compositionally biased region" description="Polar residues" evidence="2">
    <location>
        <begin position="1764"/>
        <end position="1778"/>
    </location>
</feature>
<feature type="compositionally biased region" description="Basic and acidic residues" evidence="2">
    <location>
        <begin position="281"/>
        <end position="310"/>
    </location>
</feature>
<feature type="compositionally biased region" description="Low complexity" evidence="2">
    <location>
        <begin position="577"/>
        <end position="590"/>
    </location>
</feature>
<feature type="region of interest" description="Disordered" evidence="2">
    <location>
        <begin position="2373"/>
        <end position="2421"/>
    </location>
</feature>
<dbReference type="Ensembl" id="ENSPKIT00000038208.1">
    <property type="protein sequence ID" value="ENSPKIP00000013779.1"/>
    <property type="gene ID" value="ENSPKIG00000001076.1"/>
</dbReference>
<evidence type="ECO:0000313" key="5">
    <source>
        <dbReference type="Proteomes" id="UP000261540"/>
    </source>
</evidence>
<feature type="compositionally biased region" description="Basic and acidic residues" evidence="2">
    <location>
        <begin position="2662"/>
        <end position="2672"/>
    </location>
</feature>
<feature type="region of interest" description="Disordered" evidence="2">
    <location>
        <begin position="1734"/>
        <end position="1903"/>
    </location>
</feature>
<dbReference type="SUPFAM" id="SSF74924">
    <property type="entry name" value="Cap-Gly domain"/>
    <property type="match status" value="1"/>
</dbReference>